<organism evidence="5 6">
    <name type="scientific">Bradyrhizobium betae</name>
    <dbReference type="NCBI Taxonomy" id="244734"/>
    <lineage>
        <taxon>Bacteria</taxon>
        <taxon>Pseudomonadati</taxon>
        <taxon>Pseudomonadota</taxon>
        <taxon>Alphaproteobacteria</taxon>
        <taxon>Hyphomicrobiales</taxon>
        <taxon>Nitrobacteraceae</taxon>
        <taxon>Bradyrhizobium</taxon>
    </lineage>
</organism>
<dbReference type="InterPro" id="IPR013319">
    <property type="entry name" value="GH11/12"/>
</dbReference>
<evidence type="ECO:0000313" key="5">
    <source>
        <dbReference type="EMBL" id="RXT47722.1"/>
    </source>
</evidence>
<feature type="domain" description="Bacterial Ig-like" evidence="4">
    <location>
        <begin position="1277"/>
        <end position="1365"/>
    </location>
</feature>
<dbReference type="InterPro" id="IPR011049">
    <property type="entry name" value="Serralysin-like_metalloprot_C"/>
</dbReference>
<keyword evidence="2" id="KW-0624">Polysaccharide degradation</keyword>
<dbReference type="SUPFAM" id="SSF51120">
    <property type="entry name" value="beta-Roll"/>
    <property type="match status" value="1"/>
</dbReference>
<feature type="domain" description="Bacterial Ig-like" evidence="4">
    <location>
        <begin position="1179"/>
        <end position="1268"/>
    </location>
</feature>
<gene>
    <name evidence="5" type="ORF">B5V03_15740</name>
</gene>
<dbReference type="PANTHER" id="PTHR34002">
    <property type="entry name" value="BLR1656 PROTEIN"/>
    <property type="match status" value="1"/>
</dbReference>
<dbReference type="PRINTS" id="PR00313">
    <property type="entry name" value="CABNDNGRPT"/>
</dbReference>
<dbReference type="InterPro" id="IPR001343">
    <property type="entry name" value="Hemolysn_Ca-bd"/>
</dbReference>
<dbReference type="InterPro" id="IPR002594">
    <property type="entry name" value="GH12"/>
</dbReference>
<dbReference type="Gene3D" id="2.60.40.10">
    <property type="entry name" value="Immunoglobulins"/>
    <property type="match status" value="9"/>
</dbReference>
<comment type="caution">
    <text evidence="5">The sequence shown here is derived from an EMBL/GenBank/DDBJ whole genome shotgun (WGS) entry which is preliminary data.</text>
</comment>
<feature type="domain" description="Bacterial Ig-like" evidence="4">
    <location>
        <begin position="494"/>
        <end position="582"/>
    </location>
</feature>
<accession>A0A4Q1V8F8</accession>
<dbReference type="SUPFAM" id="SSF49899">
    <property type="entry name" value="Concanavalin A-like lectins/glucanases"/>
    <property type="match status" value="1"/>
</dbReference>
<feature type="region of interest" description="Disordered" evidence="3">
    <location>
        <begin position="16"/>
        <end position="37"/>
    </location>
</feature>
<keyword evidence="2" id="KW-0378">Hydrolase</keyword>
<dbReference type="InterPro" id="IPR013783">
    <property type="entry name" value="Ig-like_fold"/>
</dbReference>
<dbReference type="NCBIfam" id="NF033510">
    <property type="entry name" value="Ca_tandemer"/>
    <property type="match status" value="9"/>
</dbReference>
<feature type="domain" description="Bacterial Ig-like" evidence="4">
    <location>
        <begin position="987"/>
        <end position="1072"/>
    </location>
</feature>
<dbReference type="EMBL" id="MZXW01000017">
    <property type="protein sequence ID" value="RXT47722.1"/>
    <property type="molecule type" value="Genomic_DNA"/>
</dbReference>
<dbReference type="InterPro" id="IPR013320">
    <property type="entry name" value="ConA-like_dom_sf"/>
</dbReference>
<dbReference type="Gene3D" id="2.60.120.180">
    <property type="match status" value="1"/>
</dbReference>
<dbReference type="Gene3D" id="2.150.10.10">
    <property type="entry name" value="Serralysin-like metalloprotease, C-terminal"/>
    <property type="match status" value="1"/>
</dbReference>
<dbReference type="Pfam" id="PF19077">
    <property type="entry name" value="Big_13"/>
    <property type="match status" value="9"/>
</dbReference>
<dbReference type="GO" id="GO:0008810">
    <property type="term" value="F:cellulase activity"/>
    <property type="evidence" value="ECO:0007669"/>
    <property type="project" value="InterPro"/>
</dbReference>
<evidence type="ECO:0000256" key="3">
    <source>
        <dbReference type="SAM" id="MobiDB-lite"/>
    </source>
</evidence>
<sequence length="1371" mass="136867">MATYVTANGLVLPISQTPDNWPAGTTASETQIGTSGNDQFQGSGGDLLIGGAGDDTYFLWDSASSITEQASQGVDTVYAEYWGAATLSDNVENLFLMSDGSTSGTGNALNNIIVAGAIGATLDGGAGDDVLVGGAGADIFKVTAGNGSDAIVNFKPSSDVVKLGGYGISSFDQLMSLATQNGSDVQFSFANGEKLVLRDVNLSDLSAYDFGLPAPVSALQPGYSQLVGSGEIAVANGWVIFNNVWNPGSLGSKDYSITGSYKAADLTDHTTFTWSFPLVTEAVSTVRAYPEISFGPNPLSDVQTPAPGAVFPVQLSSLSGLTASFDLSYQGNMDGFDVSFDVWLTSVPNGGASTITNEVMVWLHKGDVKPFGDLIGTYQDGTISAKIYHGDNNGRPYTAVVLDTDLPAGSIDFSGILNKLQSLGIVSSSEYLASIELGAEVVSGAGSLTINDLNFAVKTKDALGAVTSTTVTGTDVSSTVTTPGTTSVPVIGSFSPDTNVVGDGLTSANKITLSGGAAVVGSTIVIYDGGTKIGTAITGADNSWSFTTSTLSDGTHVFTSKMIDSAGNVSASSAALNVTVDTTAPNAPTLLSITPDSNIVGDGVTSANQITLHGAAAAGITVQIYESGNLIGTAVAGNDGLWSLTTATLADGKYSFSSKAIDAAGNVSATSASYGVTIDTVAPNKPAFYGTASDGHVVTNGATNANHITLNGAALPNSTIKIFDGSTQIGTATVDGNGVWTFVTAALADGSHTLTAKTMDAAGNLSAASTALAVTVDTVAPDTPVLLSFSPDSNIAGDGITSANKITLNGAAAIGSTVKIYDGGTLIGTAVVNSSGLWSYATSALSDGTHSFTSKVIDTAGNLSAASSAMKVTIDTVAPNKPGFSAFAPDGHLVTGGAVNANHITMSGGAAANSTIKIFDGTTQVGTASVDSNGVWSFTTAALADGSHTLTAKTMDAAGNLSAASTALSITVDTVAPDAPALQSFSPDSNVVGDGITSANQITLNGAAAAGATIKIYDGSIVIGTAVANSSGLWSYATAALSDGTHTFTSKAVDTAGNYSTASSALNVTVDTVAPNKPGFSAFAPDGHLITSGDTNANHITLDGGAAANSTVKIYDGATQIGTASVDGNGVWSFTTAALTDGSHTLTAKAMDAAGNLSAASTALNVAVDTMAPDAPAVLSFSPDSNVVGDGITNASKITLAGAATAGLTVKIYDGSTQIGSTTAGSDGTWSFATAALSDGNHNFTSKAIDTAGNVSAASSALKVTVDTVAPNAPNFTAYDTSGHAMSNSASTSVDQFTLKGGAAANMTIEIFDGSTRIGTTTANSSGAWSFTTAALADGNHVLTGDAVDAAGNHSAVSAALNLTVWHDLVV</sequence>
<evidence type="ECO:0000256" key="1">
    <source>
        <dbReference type="ARBA" id="ARBA00005519"/>
    </source>
</evidence>
<name>A0A4Q1V8F8_9BRAD</name>
<feature type="domain" description="Bacterial Ig-like" evidence="4">
    <location>
        <begin position="899"/>
        <end position="974"/>
    </location>
</feature>
<comment type="similarity">
    <text evidence="1 2">Belongs to the glycosyl hydrolase 12 (cellulase H) family.</text>
</comment>
<protein>
    <recommendedName>
        <fullName evidence="4">Bacterial Ig-like domain-containing protein</fullName>
    </recommendedName>
</protein>
<feature type="domain" description="Bacterial Ig-like" evidence="4">
    <location>
        <begin position="787"/>
        <end position="876"/>
    </location>
</feature>
<feature type="domain" description="Bacterial Ig-like" evidence="4">
    <location>
        <begin position="695"/>
        <end position="778"/>
    </location>
</feature>
<proteinExistence type="inferred from homology"/>
<dbReference type="GO" id="GO:0005509">
    <property type="term" value="F:calcium ion binding"/>
    <property type="evidence" value="ECO:0007669"/>
    <property type="project" value="InterPro"/>
</dbReference>
<dbReference type="RefSeq" id="WP_164988042.1">
    <property type="nucleotide sequence ID" value="NZ_MZXW01000017.1"/>
</dbReference>
<evidence type="ECO:0000313" key="6">
    <source>
        <dbReference type="Proteomes" id="UP000290819"/>
    </source>
</evidence>
<dbReference type="GO" id="GO:0000272">
    <property type="term" value="P:polysaccharide catabolic process"/>
    <property type="evidence" value="ECO:0007669"/>
    <property type="project" value="UniProtKB-KW"/>
</dbReference>
<feature type="domain" description="Bacterial Ig-like" evidence="4">
    <location>
        <begin position="1095"/>
        <end position="1170"/>
    </location>
</feature>
<reference evidence="5 6" key="1">
    <citation type="submission" date="2017-03" db="EMBL/GenBank/DDBJ databases">
        <authorList>
            <person name="Safronova V.I."/>
            <person name="Sazanova A.L."/>
            <person name="Chirak E.R."/>
        </authorList>
    </citation>
    <scope>NUCLEOTIDE SEQUENCE [LARGE SCALE GENOMIC DNA]</scope>
    <source>
        <strain evidence="5 6">Opo-243</strain>
    </source>
</reference>
<dbReference type="Pfam" id="PF01670">
    <property type="entry name" value="Glyco_hydro_12"/>
    <property type="match status" value="1"/>
</dbReference>
<evidence type="ECO:0000259" key="4">
    <source>
        <dbReference type="Pfam" id="PF19077"/>
    </source>
</evidence>
<feature type="domain" description="Bacterial Ig-like" evidence="4">
    <location>
        <begin position="592"/>
        <end position="680"/>
    </location>
</feature>
<dbReference type="InterPro" id="IPR044016">
    <property type="entry name" value="Big_13"/>
</dbReference>
<dbReference type="PANTHER" id="PTHR34002:SF9">
    <property type="entry name" value="XYLOGLUCAN-SPECIFIC ENDO-BETA-1,4-GLUCANASE A"/>
    <property type="match status" value="1"/>
</dbReference>
<keyword evidence="2" id="KW-0326">Glycosidase</keyword>
<evidence type="ECO:0000256" key="2">
    <source>
        <dbReference type="RuleBase" id="RU361163"/>
    </source>
</evidence>
<dbReference type="Proteomes" id="UP000290819">
    <property type="component" value="Unassembled WGS sequence"/>
</dbReference>
<dbReference type="Pfam" id="PF00353">
    <property type="entry name" value="HemolysinCabind"/>
    <property type="match status" value="2"/>
</dbReference>
<keyword evidence="2" id="KW-0119">Carbohydrate metabolism</keyword>
<keyword evidence="6" id="KW-1185">Reference proteome</keyword>